<dbReference type="Proteomes" id="UP000321917">
    <property type="component" value="Unassembled WGS sequence"/>
</dbReference>
<dbReference type="EMBL" id="VOLQ01000049">
    <property type="protein sequence ID" value="TWX63213.1"/>
    <property type="molecule type" value="Genomic_DNA"/>
</dbReference>
<evidence type="ECO:0000256" key="1">
    <source>
        <dbReference type="SAM" id="Phobius"/>
    </source>
</evidence>
<dbReference type="RefSeq" id="WP_146795970.1">
    <property type="nucleotide sequence ID" value="NZ_VOLP01000001.1"/>
</dbReference>
<dbReference type="Proteomes" id="UP000321525">
    <property type="component" value="Unassembled WGS sequence"/>
</dbReference>
<evidence type="ECO:0000313" key="3">
    <source>
        <dbReference type="EMBL" id="TWX63213.1"/>
    </source>
</evidence>
<reference evidence="3 5" key="1">
    <citation type="submission" date="2019-07" db="EMBL/GenBank/DDBJ databases">
        <title>Genomes of sea-ice associated Colwellia species.</title>
        <authorList>
            <person name="Bowman J.P."/>
        </authorList>
    </citation>
    <scope>NUCLEOTIDE SEQUENCE [LARGE SCALE GENOMIC DNA]</scope>
    <source>
        <strain evidence="2 4">ACAM 607</strain>
        <strain evidence="3 5">IC036</strain>
    </source>
</reference>
<dbReference type="EMBL" id="VOLR01000001">
    <property type="protein sequence ID" value="TWX62808.1"/>
    <property type="molecule type" value="Genomic_DNA"/>
</dbReference>
<sequence>MNEKDSLLHEKSKVTLSSQSQAEALLDVTTLPKNKATKALDSSVIDAQWAQMSQDWQSQPIIKTDINRLLKQTKQRTVWAKSLLVIDIMATLAMLFAATYMWLSDSKDHATIIYLAGGGILSIIFVIFATKARLSAWKINCGSPDKAIEHAIVGCQSSISYIKLIKLSCFIIGPFANWYVFAVTEQVEKSPIVGLAILNILLVSIWLVSQHFYIKRQKELKQLNDVLTK</sequence>
<name>A0A5C6Q305_9GAMM</name>
<dbReference type="OrthoDB" id="6225055at2"/>
<feature type="transmembrane region" description="Helical" evidence="1">
    <location>
        <begin position="78"/>
        <end position="103"/>
    </location>
</feature>
<feature type="transmembrane region" description="Helical" evidence="1">
    <location>
        <begin position="109"/>
        <end position="129"/>
    </location>
</feature>
<keyword evidence="1" id="KW-0472">Membrane</keyword>
<keyword evidence="1" id="KW-0812">Transmembrane</keyword>
<keyword evidence="1" id="KW-1133">Transmembrane helix</keyword>
<evidence type="ECO:0000313" key="2">
    <source>
        <dbReference type="EMBL" id="TWX62808.1"/>
    </source>
</evidence>
<organism evidence="3 5">
    <name type="scientific">Colwellia hornerae</name>
    <dbReference type="NCBI Taxonomy" id="89402"/>
    <lineage>
        <taxon>Bacteria</taxon>
        <taxon>Pseudomonadati</taxon>
        <taxon>Pseudomonadota</taxon>
        <taxon>Gammaproteobacteria</taxon>
        <taxon>Alteromonadales</taxon>
        <taxon>Colwelliaceae</taxon>
        <taxon>Colwellia</taxon>
    </lineage>
</organism>
<accession>A0A5C6Q305</accession>
<dbReference type="AlphaFoldDB" id="A0A5C6Q305"/>
<protein>
    <submittedName>
        <fullName evidence="3">Uncharacterized protein</fullName>
    </submittedName>
</protein>
<proteinExistence type="predicted"/>
<feature type="transmembrane region" description="Helical" evidence="1">
    <location>
        <begin position="193"/>
        <end position="214"/>
    </location>
</feature>
<feature type="transmembrane region" description="Helical" evidence="1">
    <location>
        <begin position="164"/>
        <end position="181"/>
    </location>
</feature>
<evidence type="ECO:0000313" key="5">
    <source>
        <dbReference type="Proteomes" id="UP000321917"/>
    </source>
</evidence>
<comment type="caution">
    <text evidence="3">The sequence shown here is derived from an EMBL/GenBank/DDBJ whole genome shotgun (WGS) entry which is preliminary data.</text>
</comment>
<gene>
    <name evidence="2" type="ORF">ESZ26_00380</name>
    <name evidence="3" type="ORF">ESZ27_17550</name>
</gene>
<evidence type="ECO:0000313" key="4">
    <source>
        <dbReference type="Proteomes" id="UP000321525"/>
    </source>
</evidence>
<keyword evidence="4" id="KW-1185">Reference proteome</keyword>